<evidence type="ECO:0000259" key="1">
    <source>
        <dbReference type="Pfam" id="PF00561"/>
    </source>
</evidence>
<evidence type="ECO:0000313" key="2">
    <source>
        <dbReference type="EMBL" id="GGE37842.1"/>
    </source>
</evidence>
<proteinExistence type="predicted"/>
<organism evidence="2 3">
    <name type="scientific">Psychroflexus planctonicus</name>
    <dbReference type="NCBI Taxonomy" id="1526575"/>
    <lineage>
        <taxon>Bacteria</taxon>
        <taxon>Pseudomonadati</taxon>
        <taxon>Bacteroidota</taxon>
        <taxon>Flavobacteriia</taxon>
        <taxon>Flavobacteriales</taxon>
        <taxon>Flavobacteriaceae</taxon>
        <taxon>Psychroflexus</taxon>
    </lineage>
</organism>
<dbReference type="GO" id="GO:0016787">
    <property type="term" value="F:hydrolase activity"/>
    <property type="evidence" value="ECO:0007669"/>
    <property type="project" value="UniProtKB-KW"/>
</dbReference>
<gene>
    <name evidence="2" type="ORF">GCM10010832_17640</name>
</gene>
<comment type="caution">
    <text evidence="2">The sequence shown here is derived from an EMBL/GenBank/DDBJ whole genome shotgun (WGS) entry which is preliminary data.</text>
</comment>
<accession>A0ABQ1SJ70</accession>
<sequence>MYYQDVGKGKVVLFIHGFLENHSMWKNTIENFAPNCRCIAPDLFGHGNSPALGYVHEMKTYAQAMAKLTNHLQIEKYAVVGHSMGGYVAMELQQLQPEKISDLVLLNSTPLPDSEERKKDRERAIRAIQKFPEAFVQMAVKNLFLPADQLRLQKEINQAIMEAKKCSKQGVIATLKGLKARVNHQETFLDAKSNKLVIAGKQDQVVPFKKLKESIKGSKAKLLSFNGGHMSHLEFPNELNVALSNFLKF</sequence>
<dbReference type="Gene3D" id="3.40.50.1820">
    <property type="entry name" value="alpha/beta hydrolase"/>
    <property type="match status" value="1"/>
</dbReference>
<dbReference type="Proteomes" id="UP000599179">
    <property type="component" value="Unassembled WGS sequence"/>
</dbReference>
<feature type="domain" description="AB hydrolase-1" evidence="1">
    <location>
        <begin position="11"/>
        <end position="236"/>
    </location>
</feature>
<keyword evidence="2" id="KW-0378">Hydrolase</keyword>
<reference evidence="3" key="1">
    <citation type="journal article" date="2019" name="Int. J. Syst. Evol. Microbiol.">
        <title>The Global Catalogue of Microorganisms (GCM) 10K type strain sequencing project: providing services to taxonomists for standard genome sequencing and annotation.</title>
        <authorList>
            <consortium name="The Broad Institute Genomics Platform"/>
            <consortium name="The Broad Institute Genome Sequencing Center for Infectious Disease"/>
            <person name="Wu L."/>
            <person name="Ma J."/>
        </authorList>
    </citation>
    <scope>NUCLEOTIDE SEQUENCE [LARGE SCALE GENOMIC DNA]</scope>
    <source>
        <strain evidence="3">CGMCC 1.12931</strain>
    </source>
</reference>
<name>A0ABQ1SJ70_9FLAO</name>
<protein>
    <submittedName>
        <fullName evidence="2">Alpha/beta hydrolase</fullName>
    </submittedName>
</protein>
<evidence type="ECO:0000313" key="3">
    <source>
        <dbReference type="Proteomes" id="UP000599179"/>
    </source>
</evidence>
<keyword evidence="3" id="KW-1185">Reference proteome</keyword>
<dbReference type="EMBL" id="BMGM01000007">
    <property type="protein sequence ID" value="GGE37842.1"/>
    <property type="molecule type" value="Genomic_DNA"/>
</dbReference>
<dbReference type="InterPro" id="IPR050266">
    <property type="entry name" value="AB_hydrolase_sf"/>
</dbReference>
<dbReference type="InterPro" id="IPR000073">
    <property type="entry name" value="AB_hydrolase_1"/>
</dbReference>
<dbReference type="PANTHER" id="PTHR43798">
    <property type="entry name" value="MONOACYLGLYCEROL LIPASE"/>
    <property type="match status" value="1"/>
</dbReference>
<dbReference type="SUPFAM" id="SSF53474">
    <property type="entry name" value="alpha/beta-Hydrolases"/>
    <property type="match status" value="1"/>
</dbReference>
<dbReference type="InterPro" id="IPR029058">
    <property type="entry name" value="AB_hydrolase_fold"/>
</dbReference>
<dbReference type="Pfam" id="PF00561">
    <property type="entry name" value="Abhydrolase_1"/>
    <property type="match status" value="1"/>
</dbReference>
<dbReference type="PRINTS" id="PR00111">
    <property type="entry name" value="ABHYDROLASE"/>
</dbReference>